<dbReference type="InterPro" id="IPR004995">
    <property type="entry name" value="Spore_Ger"/>
</dbReference>
<dbReference type="GO" id="GO:0009847">
    <property type="term" value="P:spore germination"/>
    <property type="evidence" value="ECO:0007669"/>
    <property type="project" value="InterPro"/>
</dbReference>
<dbReference type="RefSeq" id="WP_077835167.1">
    <property type="nucleotide sequence ID" value="NZ_CP096983.1"/>
</dbReference>
<dbReference type="PIRSF" id="PIRSF005690">
    <property type="entry name" value="GerBA"/>
    <property type="match status" value="1"/>
</dbReference>
<dbReference type="Pfam" id="PF03323">
    <property type="entry name" value="GerA"/>
    <property type="match status" value="1"/>
</dbReference>
<dbReference type="PANTHER" id="PTHR22550">
    <property type="entry name" value="SPORE GERMINATION PROTEIN"/>
    <property type="match status" value="1"/>
</dbReference>
<sequence>MFNKFFNDNTEKKSKETIEKISNNLKSNRKHIEQSFSNCSDIAIREFKIANNPHFPAMIVYIENLIESDVIESSVVERLTKEPTNKLSSEHIFEYSKSNFAVDDKNIYKHINDVIIAVLKGSIALFMDGSNKAIIINIGKPPERSISEPNVETTIRGPREGFTESITTNVALLRKKIRSTSFKSEEFTLGKSSKTTVTIAYLSDVANPKIVQEIRERIGKIDTDSIDGMNYIKEYIQDEPFSAFPTMYSTERPDSAASKIFEGRIAILADGTPIVCTAPATFFEFLENTEDFFINFIPATINRWIRYISIFISIVLPGLYVAITTFHQELIQTPLLITFIQSHSSVPYPTSTEVFVLLVVYQIMIEAGIRMPRAVGQSISIIGALIIGQSAVEAGLISTPVIIVAAITYIASFAVPNNEMHNALTLPRFIFTILGASLGLFGLTCAYIVLSLKLISIRSFGVPYVMPIAPASKNDFLDIFFKRPIWAKLKRSPKVSDKNSTKRQTRDYVNVTLKDIKKAIDRLRKSH</sequence>
<evidence type="ECO:0000256" key="2">
    <source>
        <dbReference type="ARBA" id="ARBA00023136"/>
    </source>
</evidence>
<dbReference type="InterPro" id="IPR050768">
    <property type="entry name" value="UPF0353/GerABKA_families"/>
</dbReference>
<dbReference type="GO" id="GO:0016020">
    <property type="term" value="C:membrane"/>
    <property type="evidence" value="ECO:0007669"/>
    <property type="project" value="InterPro"/>
</dbReference>
<dbReference type="KEGG" id="crw:CROST_042100"/>
<dbReference type="PANTHER" id="PTHR22550:SF5">
    <property type="entry name" value="LEUCINE ZIPPER PROTEIN 4"/>
    <property type="match status" value="1"/>
</dbReference>
<dbReference type="EMBL" id="CP096983">
    <property type="protein sequence ID" value="URZ13444.1"/>
    <property type="molecule type" value="Genomic_DNA"/>
</dbReference>
<dbReference type="Proteomes" id="UP000190951">
    <property type="component" value="Chromosome"/>
</dbReference>
<organism evidence="3 4">
    <name type="scientific">Clostridium felsineum</name>
    <dbReference type="NCBI Taxonomy" id="36839"/>
    <lineage>
        <taxon>Bacteria</taxon>
        <taxon>Bacillati</taxon>
        <taxon>Bacillota</taxon>
        <taxon>Clostridia</taxon>
        <taxon>Eubacteriales</taxon>
        <taxon>Clostridiaceae</taxon>
        <taxon>Clostridium</taxon>
    </lineage>
</organism>
<comment type="similarity">
    <text evidence="1">Belongs to the GerABKA family.</text>
</comment>
<dbReference type="AlphaFoldDB" id="A0A1S8LU61"/>
<keyword evidence="2" id="KW-0472">Membrane</keyword>
<protein>
    <submittedName>
        <fullName evidence="3">Spore germination protein B1</fullName>
    </submittedName>
</protein>
<dbReference type="STRING" id="84029.CROST_29860"/>
<proteinExistence type="inferred from homology"/>
<evidence type="ECO:0000256" key="1">
    <source>
        <dbReference type="ARBA" id="ARBA00005278"/>
    </source>
</evidence>
<reference evidence="3 4" key="1">
    <citation type="submission" date="2022-04" db="EMBL/GenBank/DDBJ databases">
        <title>Genome sequence of C. roseum typestrain.</title>
        <authorList>
            <person name="Poehlein A."/>
            <person name="Schoch T."/>
            <person name="Duerre P."/>
            <person name="Daniel R."/>
        </authorList>
    </citation>
    <scope>NUCLEOTIDE SEQUENCE [LARGE SCALE GENOMIC DNA]</scope>
    <source>
        <strain evidence="3 4">DSM 7320</strain>
    </source>
</reference>
<evidence type="ECO:0000313" key="4">
    <source>
        <dbReference type="Proteomes" id="UP000190951"/>
    </source>
</evidence>
<name>A0A1S8LU61_9CLOT</name>
<evidence type="ECO:0000313" key="3">
    <source>
        <dbReference type="EMBL" id="URZ13444.1"/>
    </source>
</evidence>
<accession>A0A1S8LU61</accession>
<gene>
    <name evidence="3" type="primary">gerBA_3</name>
    <name evidence="3" type="ORF">CROST_042100</name>
</gene>
<keyword evidence="4" id="KW-1185">Reference proteome</keyword>